<keyword evidence="2" id="KW-1185">Reference proteome</keyword>
<gene>
    <name evidence="1" type="ORF">QQF64_028326</name>
</gene>
<comment type="caution">
    <text evidence="1">The sequence shown here is derived from an EMBL/GenBank/DDBJ whole genome shotgun (WGS) entry which is preliminary data.</text>
</comment>
<proteinExistence type="predicted"/>
<evidence type="ECO:0000313" key="2">
    <source>
        <dbReference type="Proteomes" id="UP001558613"/>
    </source>
</evidence>
<name>A0ABR3N6A2_9TELE</name>
<protein>
    <submittedName>
        <fullName evidence="1">Uncharacterized protein</fullName>
    </submittedName>
</protein>
<dbReference type="Proteomes" id="UP001558613">
    <property type="component" value="Unassembled WGS sequence"/>
</dbReference>
<accession>A0ABR3N6A2</accession>
<sequence>MRGDYVLRMETEELGRIETSEECRHPWHVDHLEKDSTGSQQFERIHVRFRASIKMPFPLRAGSALHKLSVPSTPMLLLEAEFRWCHRVLYGI</sequence>
<dbReference type="EMBL" id="JAYMGO010000006">
    <property type="protein sequence ID" value="KAL1272464.1"/>
    <property type="molecule type" value="Genomic_DNA"/>
</dbReference>
<reference evidence="1 2" key="1">
    <citation type="submission" date="2023-09" db="EMBL/GenBank/DDBJ databases">
        <authorList>
            <person name="Wang M."/>
        </authorList>
    </citation>
    <scope>NUCLEOTIDE SEQUENCE [LARGE SCALE GENOMIC DNA]</scope>
    <source>
        <strain evidence="1">GT-2023</strain>
        <tissue evidence="1">Liver</tissue>
    </source>
</reference>
<evidence type="ECO:0000313" key="1">
    <source>
        <dbReference type="EMBL" id="KAL1272464.1"/>
    </source>
</evidence>
<organism evidence="1 2">
    <name type="scientific">Cirrhinus molitorella</name>
    <name type="common">mud carp</name>
    <dbReference type="NCBI Taxonomy" id="172907"/>
    <lineage>
        <taxon>Eukaryota</taxon>
        <taxon>Metazoa</taxon>
        <taxon>Chordata</taxon>
        <taxon>Craniata</taxon>
        <taxon>Vertebrata</taxon>
        <taxon>Euteleostomi</taxon>
        <taxon>Actinopterygii</taxon>
        <taxon>Neopterygii</taxon>
        <taxon>Teleostei</taxon>
        <taxon>Ostariophysi</taxon>
        <taxon>Cypriniformes</taxon>
        <taxon>Cyprinidae</taxon>
        <taxon>Labeoninae</taxon>
        <taxon>Labeonini</taxon>
        <taxon>Cirrhinus</taxon>
    </lineage>
</organism>